<keyword evidence="5" id="KW-0472">Membrane</keyword>
<keyword evidence="3" id="KW-0732">Signal</keyword>
<keyword evidence="5" id="KW-0812">Transmembrane</keyword>
<feature type="transmembrane region" description="Helical" evidence="5">
    <location>
        <begin position="281"/>
        <end position="309"/>
    </location>
</feature>
<dbReference type="Proteomes" id="UP001153069">
    <property type="component" value="Unassembled WGS sequence"/>
</dbReference>
<feature type="compositionally biased region" description="Acidic residues" evidence="4">
    <location>
        <begin position="204"/>
        <end position="214"/>
    </location>
</feature>
<feature type="compositionally biased region" description="Polar residues" evidence="4">
    <location>
        <begin position="53"/>
        <end position="62"/>
    </location>
</feature>
<evidence type="ECO:0000256" key="1">
    <source>
        <dbReference type="ARBA" id="ARBA00010333"/>
    </source>
</evidence>
<dbReference type="OrthoDB" id="10056896at2759"/>
<dbReference type="InterPro" id="IPR051455">
    <property type="entry name" value="Bact_solute-bind_prot3"/>
</dbReference>
<dbReference type="SUPFAM" id="SSF53850">
    <property type="entry name" value="Periplasmic binding protein-like II"/>
    <property type="match status" value="2"/>
</dbReference>
<evidence type="ECO:0000313" key="7">
    <source>
        <dbReference type="Proteomes" id="UP001153069"/>
    </source>
</evidence>
<name>A0A9N8DBJ1_9STRA</name>
<dbReference type="PANTHER" id="PTHR30085:SF6">
    <property type="entry name" value="ABC TRANSPORTER GLUTAMINE-BINDING PROTEIN GLNH"/>
    <property type="match status" value="1"/>
</dbReference>
<accession>A0A9N8DBJ1</accession>
<evidence type="ECO:0000256" key="2">
    <source>
        <dbReference type="ARBA" id="ARBA00022448"/>
    </source>
</evidence>
<organism evidence="6 7">
    <name type="scientific">Seminavis robusta</name>
    <dbReference type="NCBI Taxonomy" id="568900"/>
    <lineage>
        <taxon>Eukaryota</taxon>
        <taxon>Sar</taxon>
        <taxon>Stramenopiles</taxon>
        <taxon>Ochrophyta</taxon>
        <taxon>Bacillariophyta</taxon>
        <taxon>Bacillariophyceae</taxon>
        <taxon>Bacillariophycidae</taxon>
        <taxon>Naviculales</taxon>
        <taxon>Naviculaceae</taxon>
        <taxon>Seminavis</taxon>
    </lineage>
</organism>
<dbReference type="EMBL" id="CAICTM010000072">
    <property type="protein sequence ID" value="CAB9499983.1"/>
    <property type="molecule type" value="Genomic_DNA"/>
</dbReference>
<dbReference type="GO" id="GO:0006865">
    <property type="term" value="P:amino acid transport"/>
    <property type="evidence" value="ECO:0007669"/>
    <property type="project" value="TreeGrafter"/>
</dbReference>
<feature type="region of interest" description="Disordered" evidence="4">
    <location>
        <begin position="1"/>
        <end position="91"/>
    </location>
</feature>
<dbReference type="AlphaFoldDB" id="A0A9N8DBJ1"/>
<dbReference type="PANTHER" id="PTHR30085">
    <property type="entry name" value="AMINO ACID ABC TRANSPORTER PERMEASE"/>
    <property type="match status" value="1"/>
</dbReference>
<keyword evidence="7" id="KW-1185">Reference proteome</keyword>
<evidence type="ECO:0000256" key="3">
    <source>
        <dbReference type="ARBA" id="ARBA00022729"/>
    </source>
</evidence>
<comment type="caution">
    <text evidence="6">The sequence shown here is derived from an EMBL/GenBank/DDBJ whole genome shotgun (WGS) entry which is preliminary data.</text>
</comment>
<feature type="region of interest" description="Disordered" evidence="4">
    <location>
        <begin position="117"/>
        <end position="218"/>
    </location>
</feature>
<comment type="similarity">
    <text evidence="1">Belongs to the bacterial solute-binding protein 3 family.</text>
</comment>
<dbReference type="Gene3D" id="3.40.190.10">
    <property type="entry name" value="Periplasmic binding protein-like II"/>
    <property type="match status" value="3"/>
</dbReference>
<keyword evidence="5" id="KW-1133">Transmembrane helix</keyword>
<evidence type="ECO:0000256" key="4">
    <source>
        <dbReference type="SAM" id="MobiDB-lite"/>
    </source>
</evidence>
<evidence type="ECO:0000256" key="5">
    <source>
        <dbReference type="SAM" id="Phobius"/>
    </source>
</evidence>
<gene>
    <name evidence="6" type="ORF">SEMRO_73_G040260.1</name>
</gene>
<keyword evidence="2" id="KW-0813">Transport</keyword>
<evidence type="ECO:0000313" key="6">
    <source>
        <dbReference type="EMBL" id="CAB9499983.1"/>
    </source>
</evidence>
<proteinExistence type="inferred from homology"/>
<reference evidence="6" key="1">
    <citation type="submission" date="2020-06" db="EMBL/GenBank/DDBJ databases">
        <authorList>
            <consortium name="Plant Systems Biology data submission"/>
        </authorList>
    </citation>
    <scope>NUCLEOTIDE SEQUENCE</scope>
    <source>
        <strain evidence="6">D6</strain>
    </source>
</reference>
<sequence>MDPIIGKSSSEEAGRTSTGDNTDGCGDHAEDNHPVNAVGDITEPSGSQEDENSCTINETMGKSWSVDDITKSPLEQPEVETFHQQDPASSKVAMGKCAECREAATAKATKAVHVDGMSVASSSKAQKHKTTFEGSADPNTRENSRESPAGSALAEIQRRSELDDWIDDITPLPQGPSSRPEPSCPGAFSIAPGLIHPHPSVTDDAVDEEQEPQEQGDQPRTITISAILSPEEGATLCDASRSAGTLVSYEFSERDLEAEHTEVAMVLDGKIVEEDDERPRWVIATIAVAILGLIAVIILMALGLAGVFVDTEHSEDLQGQALETSPSNGAATPSASTEAPFSRLDMIRERGYLTCVYFPVPGFLYKDSETGEVTGFNSVWCKAIAAALFGPQDMQSKLRYLDFNLAVLKQIDVSTLGTTPTMSRYFPKSDISADGFYFSSPFFYNGLRVAGDPYFVDCFEDGFHHVDECADLMLCVQGHTTHETFALAALPNRRIDLIEKMHDVPLHFVEGRCNIMLIKQETASEPTLREMGYTGNYTVGQKLFNSEPWSVMTYQDDPVFSDFVNSVVQSLMAAESRGITQSTAHLMPETHVFGKDLRNAFRNAVEAVGSYSEVYEQFLQASMPRKAINMVNNGTTGQMQSRPFGKNILKEEEYILGSTMERVLQRGKLVCGVQLGRPGFAMEVEGGLIKGIDVDFCKAAAAGLFGGVDSLDIVPLDTPSDGYQKLVNGEVDAIAGALWNLENDVMEPTTGAGFAFSQPYYYGSVDDNHCLAALQDDPNWSSYIFWLVSAIVYAEEKGITPETCNDMPYIYVFGSSLKRIFRDAILGVGNYGQIYDRNLAAILPRIGRNLLNANPLGPQLYHVPGLT</sequence>
<protein>
    <submittedName>
        <fullName evidence="6">Amino-acid ABC transporter-binding protein YhdW</fullName>
    </submittedName>
</protein>